<evidence type="ECO:0000313" key="4">
    <source>
        <dbReference type="Proteomes" id="UP000198636"/>
    </source>
</evidence>
<evidence type="ECO:0000313" key="3">
    <source>
        <dbReference type="EMBL" id="SCZ03997.1"/>
    </source>
</evidence>
<dbReference type="STRING" id="1120976.SAMN03080606_03771"/>
<dbReference type="GO" id="GO:0003677">
    <property type="term" value="F:DNA binding"/>
    <property type="evidence" value="ECO:0007669"/>
    <property type="project" value="UniProtKB-KW"/>
</dbReference>
<accession>A0A1G5KTR0</accession>
<dbReference type="InterPro" id="IPR009057">
    <property type="entry name" value="Homeodomain-like_sf"/>
</dbReference>
<name>A0A1G5KTR0_9FIRM</name>
<dbReference type="Gene3D" id="1.10.10.60">
    <property type="entry name" value="Homeodomain-like"/>
    <property type="match status" value="1"/>
</dbReference>
<dbReference type="SUPFAM" id="SSF46689">
    <property type="entry name" value="Homeodomain-like"/>
    <property type="match status" value="1"/>
</dbReference>
<proteinExistence type="predicted"/>
<dbReference type="Pfam" id="PF00440">
    <property type="entry name" value="TetR_N"/>
    <property type="match status" value="1"/>
</dbReference>
<sequence length="210" mass="25138">MINLKFYELPIEKQNRILNAGYRVFSAYPYKKAPVSVIAEEAGVSKSLLFHYFVNKKAYYQYLYSYANDCINRVIEEEGQKRNCDFFETMLLEINRKVELLGKYPYLYQFIQRAYYETEPSLQDDLNKLREEITIDTVSKIKDSIDISKFKYPEEIDTLINIVMCSAEGYTYQNRQVMLTEPNRIVEEFQAMLNSLKHHYYKEDYIDVFR</sequence>
<dbReference type="InterPro" id="IPR036271">
    <property type="entry name" value="Tet_transcr_reg_TetR-rel_C_sf"/>
</dbReference>
<dbReference type="AlphaFoldDB" id="A0A1G5KTR0"/>
<keyword evidence="4" id="KW-1185">Reference proteome</keyword>
<reference evidence="3 4" key="1">
    <citation type="submission" date="2016-10" db="EMBL/GenBank/DDBJ databases">
        <authorList>
            <person name="de Groot N.N."/>
        </authorList>
    </citation>
    <scope>NUCLEOTIDE SEQUENCE [LARGE SCALE GENOMIC DNA]</scope>
    <source>
        <strain evidence="3 4">DSM 18978</strain>
    </source>
</reference>
<dbReference type="SUPFAM" id="SSF48498">
    <property type="entry name" value="Tetracyclin repressor-like, C-terminal domain"/>
    <property type="match status" value="1"/>
</dbReference>
<gene>
    <name evidence="3" type="ORF">SAMN03080606_03771</name>
</gene>
<feature type="domain" description="HTH tetR-type" evidence="2">
    <location>
        <begin position="17"/>
        <end position="58"/>
    </location>
</feature>
<dbReference type="PRINTS" id="PR00455">
    <property type="entry name" value="HTHTETR"/>
</dbReference>
<dbReference type="Gene3D" id="1.10.357.10">
    <property type="entry name" value="Tetracycline Repressor, domain 2"/>
    <property type="match status" value="1"/>
</dbReference>
<dbReference type="InterPro" id="IPR001647">
    <property type="entry name" value="HTH_TetR"/>
</dbReference>
<organism evidence="3 4">
    <name type="scientific">Alkaliphilus peptidifermentans DSM 18978</name>
    <dbReference type="NCBI Taxonomy" id="1120976"/>
    <lineage>
        <taxon>Bacteria</taxon>
        <taxon>Bacillati</taxon>
        <taxon>Bacillota</taxon>
        <taxon>Clostridia</taxon>
        <taxon>Peptostreptococcales</taxon>
        <taxon>Natronincolaceae</taxon>
        <taxon>Alkaliphilus</taxon>
    </lineage>
</organism>
<evidence type="ECO:0000259" key="2">
    <source>
        <dbReference type="Pfam" id="PF00440"/>
    </source>
</evidence>
<protein>
    <submittedName>
        <fullName evidence="3">Transcriptional regulator, TetR family</fullName>
    </submittedName>
</protein>
<keyword evidence="1" id="KW-0238">DNA-binding</keyword>
<dbReference type="Proteomes" id="UP000198636">
    <property type="component" value="Unassembled WGS sequence"/>
</dbReference>
<dbReference type="RefSeq" id="WP_242877031.1">
    <property type="nucleotide sequence ID" value="NZ_FMUS01000031.1"/>
</dbReference>
<evidence type="ECO:0000256" key="1">
    <source>
        <dbReference type="ARBA" id="ARBA00023125"/>
    </source>
</evidence>
<dbReference type="EMBL" id="FMUS01000031">
    <property type="protein sequence ID" value="SCZ03997.1"/>
    <property type="molecule type" value="Genomic_DNA"/>
</dbReference>